<reference evidence="8 9" key="1">
    <citation type="journal article" date="2012" name="Int. J. Syst. Evol. Microbiol.">
        <title>Marinomonas hwangdonensis sp. nov., isolated from seawater.</title>
        <authorList>
            <person name="Jung Y.T."/>
            <person name="Oh T.K."/>
            <person name="Yoon J.H."/>
        </authorList>
    </citation>
    <scope>NUCLEOTIDE SEQUENCE [LARGE SCALE GENOMIC DNA]</scope>
    <source>
        <strain evidence="8 9">HDW-15</strain>
    </source>
</reference>
<keyword evidence="8" id="KW-0449">Lipoprotein</keyword>
<evidence type="ECO:0000256" key="2">
    <source>
        <dbReference type="ARBA" id="ARBA00022475"/>
    </source>
</evidence>
<feature type="binding site" evidence="7">
    <location>
        <position position="139"/>
    </location>
    <ligand>
        <name>a 1,2-diacyl-sn-glycero-3-phospho-(1'-sn-glycerol)</name>
        <dbReference type="ChEBI" id="CHEBI:64716"/>
    </ligand>
</feature>
<feature type="transmembrane region" description="Helical" evidence="7">
    <location>
        <begin position="200"/>
        <end position="220"/>
    </location>
</feature>
<dbReference type="EMBL" id="RIZG01000005">
    <property type="protein sequence ID" value="RNF50418.1"/>
    <property type="molecule type" value="Genomic_DNA"/>
</dbReference>
<feature type="transmembrane region" description="Helical" evidence="7">
    <location>
        <begin position="175"/>
        <end position="193"/>
    </location>
</feature>
<dbReference type="GO" id="GO:0008961">
    <property type="term" value="F:phosphatidylglycerol-prolipoprotein diacylglyceryl transferase activity"/>
    <property type="evidence" value="ECO:0007669"/>
    <property type="project" value="UniProtKB-UniRule"/>
</dbReference>
<comment type="similarity">
    <text evidence="1 7">Belongs to the Lgt family.</text>
</comment>
<dbReference type="PANTHER" id="PTHR30589:SF0">
    <property type="entry name" value="PHOSPHATIDYLGLYCEROL--PROLIPOPROTEIN DIACYLGLYCERYL TRANSFERASE"/>
    <property type="match status" value="1"/>
</dbReference>
<keyword evidence="3 7" id="KW-0808">Transferase</keyword>
<organism evidence="8 9">
    <name type="scientific">Marinomonas hwangdonensis</name>
    <dbReference type="NCBI Taxonomy" id="1053647"/>
    <lineage>
        <taxon>Bacteria</taxon>
        <taxon>Pseudomonadati</taxon>
        <taxon>Pseudomonadota</taxon>
        <taxon>Gammaproteobacteria</taxon>
        <taxon>Oceanospirillales</taxon>
        <taxon>Oceanospirillaceae</taxon>
        <taxon>Marinomonas</taxon>
    </lineage>
</organism>
<dbReference type="HAMAP" id="MF_01147">
    <property type="entry name" value="Lgt"/>
    <property type="match status" value="1"/>
</dbReference>
<dbReference type="GO" id="GO:0005886">
    <property type="term" value="C:plasma membrane"/>
    <property type="evidence" value="ECO:0007669"/>
    <property type="project" value="UniProtKB-SubCell"/>
</dbReference>
<evidence type="ECO:0000256" key="7">
    <source>
        <dbReference type="HAMAP-Rule" id="MF_01147"/>
    </source>
</evidence>
<dbReference type="AlphaFoldDB" id="A0A3M8Q2R8"/>
<comment type="catalytic activity">
    <reaction evidence="7">
        <text>L-cysteinyl-[prolipoprotein] + a 1,2-diacyl-sn-glycero-3-phospho-(1'-sn-glycerol) = an S-1,2-diacyl-sn-glyceryl-L-cysteinyl-[prolipoprotein] + sn-glycerol 1-phosphate + H(+)</text>
        <dbReference type="Rhea" id="RHEA:56712"/>
        <dbReference type="Rhea" id="RHEA-COMP:14679"/>
        <dbReference type="Rhea" id="RHEA-COMP:14680"/>
        <dbReference type="ChEBI" id="CHEBI:15378"/>
        <dbReference type="ChEBI" id="CHEBI:29950"/>
        <dbReference type="ChEBI" id="CHEBI:57685"/>
        <dbReference type="ChEBI" id="CHEBI:64716"/>
        <dbReference type="ChEBI" id="CHEBI:140658"/>
        <dbReference type="EC" id="2.5.1.145"/>
    </reaction>
</comment>
<comment type="pathway">
    <text evidence="7">Protein modification; lipoprotein biosynthesis (diacylglyceryl transfer).</text>
</comment>
<evidence type="ECO:0000256" key="1">
    <source>
        <dbReference type="ARBA" id="ARBA00007150"/>
    </source>
</evidence>
<evidence type="ECO:0000313" key="8">
    <source>
        <dbReference type="EMBL" id="RNF50418.1"/>
    </source>
</evidence>
<feature type="transmembrane region" description="Helical" evidence="7">
    <location>
        <begin position="96"/>
        <end position="114"/>
    </location>
</feature>
<evidence type="ECO:0000256" key="4">
    <source>
        <dbReference type="ARBA" id="ARBA00022692"/>
    </source>
</evidence>
<comment type="subcellular location">
    <subcellularLocation>
        <location evidence="7">Cell membrane</location>
        <topology evidence="7">Multi-pass membrane protein</topology>
    </subcellularLocation>
</comment>
<proteinExistence type="inferred from homology"/>
<dbReference type="InterPro" id="IPR001640">
    <property type="entry name" value="Lgt"/>
</dbReference>
<comment type="function">
    <text evidence="7">Catalyzes the transfer of the diacylglyceryl group from phosphatidylglycerol to the sulfhydryl group of the N-terminal cysteine of a prolipoprotein, the first step in the formation of mature lipoproteins.</text>
</comment>
<dbReference type="PROSITE" id="PS01311">
    <property type="entry name" value="LGT"/>
    <property type="match status" value="1"/>
</dbReference>
<dbReference type="Proteomes" id="UP000280507">
    <property type="component" value="Unassembled WGS sequence"/>
</dbReference>
<dbReference type="OrthoDB" id="871140at2"/>
<keyword evidence="6 7" id="KW-0472">Membrane</keyword>
<keyword evidence="2 7" id="KW-1003">Cell membrane</keyword>
<dbReference type="UniPathway" id="UPA00664"/>
<evidence type="ECO:0000256" key="6">
    <source>
        <dbReference type="ARBA" id="ARBA00023136"/>
    </source>
</evidence>
<feature type="transmembrane region" description="Helical" evidence="7">
    <location>
        <begin position="56"/>
        <end position="76"/>
    </location>
</feature>
<dbReference type="PANTHER" id="PTHR30589">
    <property type="entry name" value="PROLIPOPROTEIN DIACYLGLYCERYL TRANSFERASE"/>
    <property type="match status" value="1"/>
</dbReference>
<feature type="transmembrane region" description="Helical" evidence="7">
    <location>
        <begin position="240"/>
        <end position="259"/>
    </location>
</feature>
<feature type="transmembrane region" description="Helical" evidence="7">
    <location>
        <begin position="12"/>
        <end position="36"/>
    </location>
</feature>
<keyword evidence="5 7" id="KW-1133">Transmembrane helix</keyword>
<evidence type="ECO:0000313" key="9">
    <source>
        <dbReference type="Proteomes" id="UP000280507"/>
    </source>
</evidence>
<evidence type="ECO:0000256" key="3">
    <source>
        <dbReference type="ARBA" id="ARBA00022679"/>
    </source>
</evidence>
<gene>
    <name evidence="7" type="primary">lgt</name>
    <name evidence="8" type="ORF">EBI00_09510</name>
</gene>
<dbReference type="NCBIfam" id="TIGR00544">
    <property type="entry name" value="lgt"/>
    <property type="match status" value="1"/>
</dbReference>
<dbReference type="RefSeq" id="WP_123095704.1">
    <property type="nucleotide sequence ID" value="NZ_RIZG01000005.1"/>
</dbReference>
<feature type="transmembrane region" description="Helical" evidence="7">
    <location>
        <begin position="126"/>
        <end position="145"/>
    </location>
</feature>
<keyword evidence="9" id="KW-1185">Reference proteome</keyword>
<protein>
    <recommendedName>
        <fullName evidence="7">Phosphatidylglycerol--prolipoprotein diacylglyceryl transferase</fullName>
        <ecNumber evidence="7">2.5.1.145</ecNumber>
    </recommendedName>
</protein>
<dbReference type="Pfam" id="PF01790">
    <property type="entry name" value="LGT"/>
    <property type="match status" value="1"/>
</dbReference>
<dbReference type="GO" id="GO:0042158">
    <property type="term" value="P:lipoprotein biosynthetic process"/>
    <property type="evidence" value="ECO:0007669"/>
    <property type="project" value="UniProtKB-UniRule"/>
</dbReference>
<name>A0A3M8Q2R8_9GAMM</name>
<sequence length="278" mass="30894">MISYPNIDPVAISIGPLAVHWYGIMYLIGFAAAYALGMYRAKHSNGLWTPEMVSDAIFYGALGVILGGRIGYSVFYQFPTLLADPLSILRIWEGGMSFHGGLLGVIVAMFFFARRYKKHLVDVTDFLAPFVPIGLGAGRLGNFIGGELWGKPTDVSWAMVFPNDPSQLARHPSQLYQFALEGVVLFGVLWFFSQKAKPRYCISGLFLLCYGLFRILVEFVREPDAQIGYLAFGWVTQGQMLSLPMVLVGVGLMVAGFKLKTFPEKEPLKNLKKSQSKR</sequence>
<evidence type="ECO:0000256" key="5">
    <source>
        <dbReference type="ARBA" id="ARBA00022989"/>
    </source>
</evidence>
<accession>A0A3M8Q2R8</accession>
<dbReference type="EC" id="2.5.1.145" evidence="7"/>
<keyword evidence="4 7" id="KW-0812">Transmembrane</keyword>
<comment type="caution">
    <text evidence="8">The sequence shown here is derived from an EMBL/GenBank/DDBJ whole genome shotgun (WGS) entry which is preliminary data.</text>
</comment>